<evidence type="ECO:0000313" key="2">
    <source>
        <dbReference type="EMBL" id="EZH71752.1"/>
    </source>
</evidence>
<reference evidence="2 3" key="1">
    <citation type="submission" date="2014-04" db="EMBL/GenBank/DDBJ databases">
        <title>Aquimarina sp. 22II-S11-z7 Genome Sequencing.</title>
        <authorList>
            <person name="Lai Q."/>
        </authorList>
    </citation>
    <scope>NUCLEOTIDE SEQUENCE [LARGE SCALE GENOMIC DNA]</scope>
    <source>
        <strain evidence="2 3">22II-S11-z7</strain>
    </source>
</reference>
<dbReference type="eggNOG" id="COG0457">
    <property type="taxonomic scope" value="Bacteria"/>
</dbReference>
<protein>
    <recommendedName>
        <fullName evidence="4">DUF1579 domain-containing protein</fullName>
    </recommendedName>
</protein>
<keyword evidence="1" id="KW-0732">Signal</keyword>
<dbReference type="AlphaFoldDB" id="A0A023BNX1"/>
<accession>A0A023BNX1</accession>
<evidence type="ECO:0000313" key="3">
    <source>
        <dbReference type="Proteomes" id="UP000023541"/>
    </source>
</evidence>
<evidence type="ECO:0008006" key="4">
    <source>
        <dbReference type="Google" id="ProtNLM"/>
    </source>
</evidence>
<name>A0A023BNX1_9FLAO</name>
<dbReference type="EMBL" id="AQRA01000012">
    <property type="protein sequence ID" value="EZH71752.1"/>
    <property type="molecule type" value="Genomic_DNA"/>
</dbReference>
<proteinExistence type="predicted"/>
<feature type="chain" id="PRO_5001515480" description="DUF1579 domain-containing protein" evidence="1">
    <location>
        <begin position="23"/>
        <end position="169"/>
    </location>
</feature>
<dbReference type="OrthoDB" id="1121396at2"/>
<dbReference type="STRING" id="1317122.ATO12_06180"/>
<gene>
    <name evidence="2" type="ORF">ATO12_06180</name>
</gene>
<dbReference type="Proteomes" id="UP000023541">
    <property type="component" value="Unassembled WGS sequence"/>
</dbReference>
<keyword evidence="3" id="KW-1185">Reference proteome</keyword>
<sequence>MKTLHTVLVLIFVGFGCSQTIAQESIDHKYKEFNFWIGEWNVYKHNTDSIVGRSKIESIIDNKVIKETYHSTTSKYHGTSLNKYNPRIDQWEQFWVDNSGLTLHIAGNLEEGEMILQNEVITKKEVLLNKIKWQKNSNHTVRQTWYQSTDKGKNWVIVFDGDYKPVKKN</sequence>
<dbReference type="PROSITE" id="PS51257">
    <property type="entry name" value="PROKAR_LIPOPROTEIN"/>
    <property type="match status" value="1"/>
</dbReference>
<comment type="caution">
    <text evidence="2">The sequence shown here is derived from an EMBL/GenBank/DDBJ whole genome shotgun (WGS) entry which is preliminary data.</text>
</comment>
<organism evidence="2 3">
    <name type="scientific">Aquimarina atlantica</name>
    <dbReference type="NCBI Taxonomy" id="1317122"/>
    <lineage>
        <taxon>Bacteria</taxon>
        <taxon>Pseudomonadati</taxon>
        <taxon>Bacteroidota</taxon>
        <taxon>Flavobacteriia</taxon>
        <taxon>Flavobacteriales</taxon>
        <taxon>Flavobacteriaceae</taxon>
        <taxon>Aquimarina</taxon>
    </lineage>
</organism>
<feature type="signal peptide" evidence="1">
    <location>
        <begin position="1"/>
        <end position="22"/>
    </location>
</feature>
<evidence type="ECO:0000256" key="1">
    <source>
        <dbReference type="SAM" id="SignalP"/>
    </source>
</evidence>
<dbReference type="RefSeq" id="WP_034246850.1">
    <property type="nucleotide sequence ID" value="NZ_AQRA01000012.1"/>
</dbReference>